<keyword evidence="10" id="KW-1185">Reference proteome</keyword>
<protein>
    <submittedName>
        <fullName evidence="9">Uncharacterized protein</fullName>
    </submittedName>
</protein>
<name>A0A9P6VUG3_RHOMI</name>
<dbReference type="Pfam" id="PF06432">
    <property type="entry name" value="GPI2"/>
    <property type="match status" value="1"/>
</dbReference>
<evidence type="ECO:0000256" key="3">
    <source>
        <dbReference type="ARBA" id="ARBA00008321"/>
    </source>
</evidence>
<dbReference type="Proteomes" id="UP000777482">
    <property type="component" value="Unassembled WGS sequence"/>
</dbReference>
<comment type="caution">
    <text evidence="9">The sequence shown here is derived from an EMBL/GenBank/DDBJ whole genome shotgun (WGS) entry which is preliminary data.</text>
</comment>
<feature type="non-terminal residue" evidence="9">
    <location>
        <position position="1"/>
    </location>
</feature>
<evidence type="ECO:0000256" key="7">
    <source>
        <dbReference type="ARBA" id="ARBA00023136"/>
    </source>
</evidence>
<dbReference type="GO" id="GO:0000506">
    <property type="term" value="C:glycosylphosphatidylinositol-N-acetylglucosaminyltransferase (GPI-GnT) complex"/>
    <property type="evidence" value="ECO:0007669"/>
    <property type="project" value="TreeGrafter"/>
</dbReference>
<dbReference type="GO" id="GO:0006506">
    <property type="term" value="P:GPI anchor biosynthetic process"/>
    <property type="evidence" value="ECO:0007669"/>
    <property type="project" value="UniProtKB-KW"/>
</dbReference>
<sequence>MEESRSHWFTEEYTPKRDAAIGAYVHTPASSGAVLREFERALQKAWDEVLPEMETPHDTVPVLRKNIERRLTSLKDALNRDKNKELVSDQPTPATETLGDSSSKTTTARPPYRKVLFLRQPYPDNHVDASFLRDLKRNVNVHPANLPALLRQTLPITQHVASIFIFVVVFIRLSRASLSASALLTLCAVLSGTLRAWAWAIGEPTAWAGVTASLMTAARAPLPSTAQNGNGPCCTGDETAPRLRPVDTTASASTSPVGTLIPLVALYLLSPALKTLTRATTSDSIWALSGTLFAINVLLGDYRAIPTSSSFRRDLVPRLFSHASKKPTLSAPERAPHRAPYFARRAPLPSTLSLTAALSGST</sequence>
<evidence type="ECO:0000256" key="6">
    <source>
        <dbReference type="ARBA" id="ARBA00022989"/>
    </source>
</evidence>
<dbReference type="PANTHER" id="PTHR12982">
    <property type="entry name" value="PHOSPHATIDYLINOSITOL GLYCAN, CLASS C"/>
    <property type="match status" value="1"/>
</dbReference>
<evidence type="ECO:0000256" key="2">
    <source>
        <dbReference type="ARBA" id="ARBA00004687"/>
    </source>
</evidence>
<dbReference type="InterPro" id="IPR009450">
    <property type="entry name" value="Plno_GlcNAc_GPI2"/>
</dbReference>
<comment type="subcellular location">
    <subcellularLocation>
        <location evidence="1">Membrane</location>
        <topology evidence="1">Multi-pass membrane protein</topology>
    </subcellularLocation>
</comment>
<feature type="compositionally biased region" description="Polar residues" evidence="8">
    <location>
        <begin position="89"/>
        <end position="107"/>
    </location>
</feature>
<reference evidence="9 10" key="1">
    <citation type="submission" date="2020-11" db="EMBL/GenBank/DDBJ databases">
        <title>Kefir isolates.</title>
        <authorList>
            <person name="Marcisauskas S."/>
            <person name="Kim Y."/>
            <person name="Blasche S."/>
        </authorList>
    </citation>
    <scope>NUCLEOTIDE SEQUENCE [LARGE SCALE GENOMIC DNA]</scope>
    <source>
        <strain evidence="9 10">KR</strain>
    </source>
</reference>
<dbReference type="OrthoDB" id="196709at2759"/>
<keyword evidence="4" id="KW-0337">GPI-anchor biosynthesis</keyword>
<evidence type="ECO:0000313" key="10">
    <source>
        <dbReference type="Proteomes" id="UP000777482"/>
    </source>
</evidence>
<evidence type="ECO:0000256" key="4">
    <source>
        <dbReference type="ARBA" id="ARBA00022502"/>
    </source>
</evidence>
<dbReference type="PANTHER" id="PTHR12982:SF0">
    <property type="entry name" value="PHOSPHATIDYLINOSITOL N-ACETYLGLUCOSAMINYLTRANSFERASE SUBUNIT C"/>
    <property type="match status" value="1"/>
</dbReference>
<gene>
    <name evidence="9" type="ORF">C6P46_000993</name>
</gene>
<organism evidence="9 10">
    <name type="scientific">Rhodotorula mucilaginosa</name>
    <name type="common">Yeast</name>
    <name type="synonym">Rhodotorula rubra</name>
    <dbReference type="NCBI Taxonomy" id="5537"/>
    <lineage>
        <taxon>Eukaryota</taxon>
        <taxon>Fungi</taxon>
        <taxon>Dikarya</taxon>
        <taxon>Basidiomycota</taxon>
        <taxon>Pucciniomycotina</taxon>
        <taxon>Microbotryomycetes</taxon>
        <taxon>Sporidiobolales</taxon>
        <taxon>Sporidiobolaceae</taxon>
        <taxon>Rhodotorula</taxon>
    </lineage>
</organism>
<evidence type="ECO:0000256" key="8">
    <source>
        <dbReference type="SAM" id="MobiDB-lite"/>
    </source>
</evidence>
<keyword evidence="6" id="KW-1133">Transmembrane helix</keyword>
<keyword evidence="5" id="KW-0812">Transmembrane</keyword>
<dbReference type="EMBL" id="PUHQ01000121">
    <property type="protein sequence ID" value="KAG0655396.1"/>
    <property type="molecule type" value="Genomic_DNA"/>
</dbReference>
<evidence type="ECO:0000256" key="5">
    <source>
        <dbReference type="ARBA" id="ARBA00022692"/>
    </source>
</evidence>
<proteinExistence type="inferred from homology"/>
<comment type="similarity">
    <text evidence="3">Belongs to the PIGC family.</text>
</comment>
<evidence type="ECO:0000256" key="1">
    <source>
        <dbReference type="ARBA" id="ARBA00004141"/>
    </source>
</evidence>
<comment type="pathway">
    <text evidence="2">Glycolipid biosynthesis; glycosylphosphatidylinositol-anchor biosynthesis.</text>
</comment>
<feature type="region of interest" description="Disordered" evidence="8">
    <location>
        <begin position="81"/>
        <end position="107"/>
    </location>
</feature>
<keyword evidence="7" id="KW-0472">Membrane</keyword>
<accession>A0A9P6VUG3</accession>
<dbReference type="AlphaFoldDB" id="A0A9P6VUG3"/>
<evidence type="ECO:0000313" key="9">
    <source>
        <dbReference type="EMBL" id="KAG0655396.1"/>
    </source>
</evidence>